<dbReference type="InterPro" id="IPR042262">
    <property type="entry name" value="CN_hydtase_beta_C"/>
</dbReference>
<dbReference type="InterPro" id="IPR024690">
    <property type="entry name" value="CN_hydtase_beta_dom_C"/>
</dbReference>
<dbReference type="EC" id="4.2.1.84" evidence="5"/>
<dbReference type="Pfam" id="PF02211">
    <property type="entry name" value="NHase_beta_C"/>
    <property type="match status" value="1"/>
</dbReference>
<dbReference type="NCBIfam" id="TIGR03888">
    <property type="entry name" value="nitrile_beta"/>
    <property type="match status" value="1"/>
</dbReference>
<dbReference type="EMBL" id="CP026106">
    <property type="protein sequence ID" value="AUT72075.1"/>
    <property type="molecule type" value="Genomic_DNA"/>
</dbReference>
<evidence type="ECO:0000313" key="11">
    <source>
        <dbReference type="Proteomes" id="UP000236649"/>
    </source>
</evidence>
<dbReference type="Proteomes" id="UP000236649">
    <property type="component" value="Chromosome 2"/>
</dbReference>
<evidence type="ECO:0000259" key="6">
    <source>
        <dbReference type="Pfam" id="PF02211"/>
    </source>
</evidence>
<comment type="similarity">
    <text evidence="2 5">Belongs to the nitrile hydratase subunit beta family.</text>
</comment>
<dbReference type="AlphaFoldDB" id="A0AAN1JE63"/>
<evidence type="ECO:0000256" key="4">
    <source>
        <dbReference type="ARBA" id="ARBA00044877"/>
    </source>
</evidence>
<dbReference type="GeneID" id="55532181"/>
<sequence length="221" mass="24321">MNGAQDMGGMQSFGPVAPETDEPYFHADWERRALALTIAMGSTGKWNIDMSRAARESLPPAQYLSSSYYEIWFAGLRKLLIDSGLATRDEIDSGVSQRAGVPVPRVLAPDQVNPMLFRGSPASRPEPYPARFAVGDAVRTLTLNPTTHTRLPRYCRGKRGRIVAVRGAHVFPDSNALGRGEDPQWLYTVRFDAVELWGKDTTASSVCADCWEPYLEADGTA</sequence>
<dbReference type="GO" id="GO:0046914">
    <property type="term" value="F:transition metal ion binding"/>
    <property type="evidence" value="ECO:0007669"/>
    <property type="project" value="InterPro"/>
</dbReference>
<dbReference type="Pfam" id="PF21006">
    <property type="entry name" value="NHase_beta_N"/>
    <property type="match status" value="1"/>
</dbReference>
<dbReference type="InterPro" id="IPR049054">
    <property type="entry name" value="CN_hydtase_beta-like_N"/>
</dbReference>
<dbReference type="InterPro" id="IPR003168">
    <property type="entry name" value="Nitrile_hydratase_bsu"/>
</dbReference>
<dbReference type="Proteomes" id="UP000004980">
    <property type="component" value="Unassembled WGS sequence"/>
</dbReference>
<evidence type="ECO:0000256" key="1">
    <source>
        <dbReference type="ARBA" id="ARBA00004042"/>
    </source>
</evidence>
<comment type="catalytic activity">
    <reaction evidence="4 5">
        <text>an aliphatic primary amide = an aliphatic nitrile + H2O</text>
        <dbReference type="Rhea" id="RHEA:12673"/>
        <dbReference type="ChEBI" id="CHEBI:15377"/>
        <dbReference type="ChEBI" id="CHEBI:65285"/>
        <dbReference type="ChEBI" id="CHEBI:80291"/>
        <dbReference type="EC" id="4.2.1.84"/>
    </reaction>
</comment>
<evidence type="ECO:0000313" key="8">
    <source>
        <dbReference type="EMBL" id="AUT72075.1"/>
    </source>
</evidence>
<reference evidence="8 11" key="2">
    <citation type="submission" date="2018-01" db="EMBL/GenBank/DDBJ databases">
        <title>Species boundaries and ecological features among Paraburkholderia terrae DSMZ17804T, P. hospita DSMZ17164T and P. caribensis DSMZ13236T.</title>
        <authorList>
            <person name="Pratama A.A."/>
        </authorList>
    </citation>
    <scope>NUCLEOTIDE SEQUENCE [LARGE SCALE GENOMIC DNA]</scope>
    <source>
        <strain evidence="8 11">DSM 17164</strain>
    </source>
</reference>
<dbReference type="GO" id="GO:0018822">
    <property type="term" value="F:nitrile hydratase activity"/>
    <property type="evidence" value="ECO:0007669"/>
    <property type="project" value="UniProtKB-EC"/>
</dbReference>
<evidence type="ECO:0000313" key="10">
    <source>
        <dbReference type="Proteomes" id="UP000004980"/>
    </source>
</evidence>
<dbReference type="SUPFAM" id="SSF50090">
    <property type="entry name" value="Electron transport accessory proteins"/>
    <property type="match status" value="1"/>
</dbReference>
<dbReference type="EMBL" id="AKAU01000266">
    <property type="protein sequence ID" value="EIM94665.1"/>
    <property type="molecule type" value="Genomic_DNA"/>
</dbReference>
<gene>
    <name evidence="8" type="primary">nthB</name>
    <name evidence="8" type="ORF">C2L64_28135</name>
    <name evidence="9" type="ORF">WQE_43514</name>
</gene>
<comment type="function">
    <text evidence="1 5">NHase catalyzes the hydration of various nitrile compounds to the corresponding amides.</text>
</comment>
<keyword evidence="3 5" id="KW-0456">Lyase</keyword>
<name>A0AAN1JE63_9BURK</name>
<evidence type="ECO:0000256" key="2">
    <source>
        <dbReference type="ARBA" id="ARBA00009098"/>
    </source>
</evidence>
<evidence type="ECO:0000313" key="9">
    <source>
        <dbReference type="EMBL" id="EIM94665.1"/>
    </source>
</evidence>
<protein>
    <recommendedName>
        <fullName evidence="5">Nitrile hydratase subunit beta</fullName>
        <shortName evidence="5">NHase</shortName>
        <ecNumber evidence="5">4.2.1.84</ecNumber>
    </recommendedName>
</protein>
<organism evidence="8 11">
    <name type="scientific">Paraburkholderia hospita</name>
    <dbReference type="NCBI Taxonomy" id="169430"/>
    <lineage>
        <taxon>Bacteria</taxon>
        <taxon>Pseudomonadati</taxon>
        <taxon>Pseudomonadota</taxon>
        <taxon>Betaproteobacteria</taxon>
        <taxon>Burkholderiales</taxon>
        <taxon>Burkholderiaceae</taxon>
        <taxon>Paraburkholderia</taxon>
    </lineage>
</organism>
<dbReference type="RefSeq" id="WP_009770419.1">
    <property type="nucleotide sequence ID" value="NZ_AKAU01000266.1"/>
</dbReference>
<keyword evidence="10" id="KW-1185">Reference proteome</keyword>
<feature type="domain" description="Nitrile hydratase beta subunit-like N-terminal" evidence="7">
    <location>
        <begin position="1"/>
        <end position="99"/>
    </location>
</feature>
<dbReference type="Gene3D" id="1.10.472.20">
    <property type="entry name" value="Nitrile hydratase, beta subunit"/>
    <property type="match status" value="1"/>
</dbReference>
<dbReference type="InterPro" id="IPR008990">
    <property type="entry name" value="Elect_transpt_acc-like_dom_sf"/>
</dbReference>
<feature type="domain" description="Nitrile hydratase beta subunit" evidence="6">
    <location>
        <begin position="121"/>
        <end position="216"/>
    </location>
</feature>
<proteinExistence type="inferred from homology"/>
<evidence type="ECO:0000256" key="3">
    <source>
        <dbReference type="ARBA" id="ARBA00023239"/>
    </source>
</evidence>
<dbReference type="PIRSF" id="PIRSF001427">
    <property type="entry name" value="NHase_beta"/>
    <property type="match status" value="1"/>
</dbReference>
<reference evidence="9 10" key="1">
    <citation type="journal article" date="2012" name="J. Bacteriol.">
        <title>Draft Genome Sequence of the Soil Bacterium Burkholderia terrae Strain BS001, Which Interacts with Fungal Surface Structures.</title>
        <authorList>
            <person name="Nazir R."/>
            <person name="Hansen M.A."/>
            <person name="Sorensen S."/>
            <person name="van Elsas J.D."/>
        </authorList>
    </citation>
    <scope>NUCLEOTIDE SEQUENCE [LARGE SCALE GENOMIC DNA]</scope>
    <source>
        <strain evidence="9 10">BS001</strain>
    </source>
</reference>
<evidence type="ECO:0000256" key="5">
    <source>
        <dbReference type="PIRNR" id="PIRNR001427"/>
    </source>
</evidence>
<dbReference type="Gene3D" id="2.30.30.50">
    <property type="match status" value="1"/>
</dbReference>
<dbReference type="KEGG" id="phs:C2L64_28135"/>
<evidence type="ECO:0000259" key="7">
    <source>
        <dbReference type="Pfam" id="PF21006"/>
    </source>
</evidence>
<accession>A0AAN1JE63</accession>